<organism evidence="2 3">
    <name type="scientific">Roseibium marinum</name>
    <dbReference type="NCBI Taxonomy" id="281252"/>
    <lineage>
        <taxon>Bacteria</taxon>
        <taxon>Pseudomonadati</taxon>
        <taxon>Pseudomonadota</taxon>
        <taxon>Alphaproteobacteria</taxon>
        <taxon>Hyphomicrobiales</taxon>
        <taxon>Stappiaceae</taxon>
        <taxon>Roseibium</taxon>
    </lineage>
</organism>
<feature type="compositionally biased region" description="Basic and acidic residues" evidence="1">
    <location>
        <begin position="253"/>
        <end position="264"/>
    </location>
</feature>
<feature type="compositionally biased region" description="Polar residues" evidence="1">
    <location>
        <begin position="25"/>
        <end position="34"/>
    </location>
</feature>
<dbReference type="Proteomes" id="UP000236959">
    <property type="component" value="Unassembled WGS sequence"/>
</dbReference>
<gene>
    <name evidence="2" type="ORF">CLV41_101634</name>
</gene>
<name>A0A2S3V2H6_9HYPH</name>
<feature type="region of interest" description="Disordered" evidence="1">
    <location>
        <begin position="155"/>
        <end position="492"/>
    </location>
</feature>
<dbReference type="AlphaFoldDB" id="A0A2S3V2H6"/>
<dbReference type="EMBL" id="PPCN01000001">
    <property type="protein sequence ID" value="POF34182.1"/>
    <property type="molecule type" value="Genomic_DNA"/>
</dbReference>
<feature type="compositionally biased region" description="Basic and acidic residues" evidence="1">
    <location>
        <begin position="370"/>
        <end position="381"/>
    </location>
</feature>
<protein>
    <submittedName>
        <fullName evidence="2">Uncharacterized protein</fullName>
    </submittedName>
</protein>
<feature type="compositionally biased region" description="Basic residues" evidence="1">
    <location>
        <begin position="211"/>
        <end position="228"/>
    </location>
</feature>
<comment type="caution">
    <text evidence="2">The sequence shown here is derived from an EMBL/GenBank/DDBJ whole genome shotgun (WGS) entry which is preliminary data.</text>
</comment>
<evidence type="ECO:0000256" key="1">
    <source>
        <dbReference type="SAM" id="MobiDB-lite"/>
    </source>
</evidence>
<evidence type="ECO:0000313" key="2">
    <source>
        <dbReference type="EMBL" id="POF34182.1"/>
    </source>
</evidence>
<proteinExistence type="predicted"/>
<keyword evidence="3" id="KW-1185">Reference proteome</keyword>
<accession>A0A2S3V2H6</accession>
<evidence type="ECO:0000313" key="3">
    <source>
        <dbReference type="Proteomes" id="UP000236959"/>
    </source>
</evidence>
<feature type="compositionally biased region" description="Basic residues" evidence="1">
    <location>
        <begin position="453"/>
        <end position="463"/>
    </location>
</feature>
<reference evidence="2 3" key="1">
    <citation type="submission" date="2018-01" db="EMBL/GenBank/DDBJ databases">
        <title>Genomic Encyclopedia of Archaeal and Bacterial Type Strains, Phase II (KMG-II): from individual species to whole genera.</title>
        <authorList>
            <person name="Goeker M."/>
        </authorList>
    </citation>
    <scope>NUCLEOTIDE SEQUENCE [LARGE SCALE GENOMIC DNA]</scope>
    <source>
        <strain evidence="2 3">DSM 17023</strain>
    </source>
</reference>
<feature type="compositionally biased region" description="Basic and acidic residues" evidence="1">
    <location>
        <begin position="302"/>
        <end position="312"/>
    </location>
</feature>
<feature type="region of interest" description="Disordered" evidence="1">
    <location>
        <begin position="1"/>
        <end position="128"/>
    </location>
</feature>
<feature type="compositionally biased region" description="Basic residues" evidence="1">
    <location>
        <begin position="328"/>
        <end position="338"/>
    </location>
</feature>
<sequence>MPCSFAARAFSPPLRGRCPRRGQRGVSTSRQTQPFRIRRTASPPSVSYADISPSRGEGGVRRAARLPFDTGRHRCRPGLEPEPPRRTLKARPRLKAGAAERMRRQGDGVSGKVWSHPGTVIPGSTGDPIHRPVHPESWKGHGTAAALAPKPQRSANEWIPGQAGDDPGGCYPPPYPKHREGHGWTSEPTLGWRDTGRHRRRPGLEPGPLRRASKARPRRKAGAARHMRRQGDGVSGKVWSHPGAVIPGSTGDPIHRPVHPESRKGHGTAAVPAPKPQRSANEWIPGQAGDDPGGCYPSPYPKHREGHGWRDTGRHRRRPGLEPGPPRRALKARPRRKAGAAERMRRQGDSVSGKVWSHPGAVIPGSTGDPIHRPVHPESRKGHGTAAAPAPKPQRSANEWIPGQAGDDPGGCYPPPYPKHREGHRWTSEPTLGWRDTGKHRRRPGLDPGPLRRASKARPRRKAGAAWEMNPGRERLPFATASRHMPPHGDRR</sequence>
<feature type="compositionally biased region" description="Basic and acidic residues" evidence="1">
    <location>
        <begin position="339"/>
        <end position="348"/>
    </location>
</feature>